<reference evidence="5" key="2">
    <citation type="submission" date="2022-06" db="UniProtKB">
        <authorList>
            <consortium name="EnsemblMetazoa"/>
        </authorList>
    </citation>
    <scope>IDENTIFICATION</scope>
</reference>
<feature type="transmembrane region" description="Helical" evidence="2">
    <location>
        <begin position="475"/>
        <end position="497"/>
    </location>
</feature>
<feature type="transmembrane region" description="Helical" evidence="2">
    <location>
        <begin position="584"/>
        <end position="608"/>
    </location>
</feature>
<evidence type="ECO:0000256" key="2">
    <source>
        <dbReference type="SAM" id="Phobius"/>
    </source>
</evidence>
<sequence>MMFSHSPLRWSTSVLVLLTLASADFDGQVHRDDGDGLLPLPRSPQLPSALNGSGAAFPPGNGENVPPPKDDDIYPESWVSDLFYRALANFTIQRVGSSACQRQVNMYVKNLQNYTDWAVRMAESWNRHPIGILAGNKYHMGIYDECVDVNYPVKGQYCLSEIHLFPPMGKNYSFLKGTENINNVGDNHAWKTILGWVDSPDLIKRNSLNLGICIPDSCSASDLQTSLQNEFDKVFLPEKVKAVVQVDPILCTVSGDMYPYDMAYFLTSAFFVLLVMICCGVTVCHFIKLSRQQNKTLSNDEFFISFSFIKSVKELLKYDKTNELNILNGLKVVTMIFILFGHRFMYLAGNPMSHPKFVENIYIHGPDILLTSMNLVDPFFYFSGFILYITISPIFLKAGSVWIKLASPVIYRIVRMLPAYCAIMVITANIVPHLGDGPLWPQKTWSEAETCKKYWWTNLLFMSNLIDAKYECLIVSWYISCDLQFFIVGVILVYIYTKNTKYGIGLLSTIVIASTFTPFISTILNKSDGILKVHIPFLENPRTSTTFNESYRASHMRATPFFVGLAMSLVSNKLKQTKKKLSVFTVYGGTLVVVVVCLWVQFYGALFYVRHRPYYILEQALYSTFSHWTWTAICVWVTICFYTTGYGLLTKMFDNRFIVPMGRLSYSVFLVNLIVMMMSQSSQRLPTYLSAKSLLDAWIYDTFKTYLMGLALYLVVEAPFGDLTRQMFGRGKKSESSTRNEIPIEKTTTAETPKKVMTHL</sequence>
<keyword evidence="2" id="KW-1133">Transmembrane helix</keyword>
<feature type="signal peptide" evidence="3">
    <location>
        <begin position="1"/>
        <end position="23"/>
    </location>
</feature>
<feature type="region of interest" description="Disordered" evidence="1">
    <location>
        <begin position="731"/>
        <end position="760"/>
    </location>
</feature>
<keyword evidence="6" id="KW-1185">Reference proteome</keyword>
<dbReference type="InterPro" id="IPR002656">
    <property type="entry name" value="Acyl_transf_3_dom"/>
</dbReference>
<feature type="transmembrane region" description="Helical" evidence="2">
    <location>
        <begin position="698"/>
        <end position="716"/>
    </location>
</feature>
<keyword evidence="2" id="KW-0812">Transmembrane</keyword>
<protein>
    <recommendedName>
        <fullName evidence="4">Nose resistant-to-fluoxetine protein N-terminal domain-containing protein</fullName>
    </recommendedName>
</protein>
<dbReference type="SMART" id="SM00703">
    <property type="entry name" value="NRF"/>
    <property type="match status" value="1"/>
</dbReference>
<proteinExistence type="predicted"/>
<evidence type="ECO:0000313" key="5">
    <source>
        <dbReference type="EnsemblMetazoa" id="XP_029347088.1"/>
    </source>
</evidence>
<feature type="compositionally biased region" description="Basic and acidic residues" evidence="1">
    <location>
        <begin position="732"/>
        <end position="744"/>
    </location>
</feature>
<feature type="transmembrane region" description="Helical" evidence="2">
    <location>
        <begin position="504"/>
        <end position="524"/>
    </location>
</feature>
<dbReference type="PANTHER" id="PTHR11161">
    <property type="entry name" value="O-ACYLTRANSFERASE"/>
    <property type="match status" value="1"/>
</dbReference>
<feature type="transmembrane region" description="Helical" evidence="2">
    <location>
        <begin position="554"/>
        <end position="572"/>
    </location>
</feature>
<dbReference type="KEGG" id="api:100570184"/>
<feature type="transmembrane region" description="Helical" evidence="2">
    <location>
        <begin position="417"/>
        <end position="435"/>
    </location>
</feature>
<dbReference type="Proteomes" id="UP000007819">
    <property type="component" value="Chromosome A3"/>
</dbReference>
<organism evidence="5 6">
    <name type="scientific">Acyrthosiphon pisum</name>
    <name type="common">Pea aphid</name>
    <dbReference type="NCBI Taxonomy" id="7029"/>
    <lineage>
        <taxon>Eukaryota</taxon>
        <taxon>Metazoa</taxon>
        <taxon>Ecdysozoa</taxon>
        <taxon>Arthropoda</taxon>
        <taxon>Hexapoda</taxon>
        <taxon>Insecta</taxon>
        <taxon>Pterygota</taxon>
        <taxon>Neoptera</taxon>
        <taxon>Paraneoptera</taxon>
        <taxon>Hemiptera</taxon>
        <taxon>Sternorrhyncha</taxon>
        <taxon>Aphidomorpha</taxon>
        <taxon>Aphidoidea</taxon>
        <taxon>Aphididae</taxon>
        <taxon>Macrosiphini</taxon>
        <taxon>Acyrthosiphon</taxon>
    </lineage>
</organism>
<evidence type="ECO:0000259" key="4">
    <source>
        <dbReference type="SMART" id="SM00703"/>
    </source>
</evidence>
<feature type="region of interest" description="Disordered" evidence="1">
    <location>
        <begin position="49"/>
        <end position="71"/>
    </location>
</feature>
<keyword evidence="3" id="KW-0732">Signal</keyword>
<feature type="chain" id="PRO_5035786644" description="Nose resistant-to-fluoxetine protein N-terminal domain-containing protein" evidence="3">
    <location>
        <begin position="24"/>
        <end position="760"/>
    </location>
</feature>
<dbReference type="GeneID" id="100570184"/>
<dbReference type="GO" id="GO:0016747">
    <property type="term" value="F:acyltransferase activity, transferring groups other than amino-acyl groups"/>
    <property type="evidence" value="ECO:0007669"/>
    <property type="project" value="InterPro"/>
</dbReference>
<dbReference type="PANTHER" id="PTHR11161:SF71">
    <property type="entry name" value="NOSE RESISTANT-TO-FLUOXETINE PROTEIN N-TERMINAL DOMAIN-CONTAINING PROTEIN"/>
    <property type="match status" value="1"/>
</dbReference>
<feature type="transmembrane region" description="Helical" evidence="2">
    <location>
        <begin position="661"/>
        <end position="678"/>
    </location>
</feature>
<dbReference type="InterPro" id="IPR052728">
    <property type="entry name" value="O2_lipid_transport_reg"/>
</dbReference>
<feature type="domain" description="Nose resistant-to-fluoxetine protein N-terminal" evidence="4">
    <location>
        <begin position="97"/>
        <end position="246"/>
    </location>
</feature>
<feature type="transmembrane region" description="Helical" evidence="2">
    <location>
        <begin position="326"/>
        <end position="346"/>
    </location>
</feature>
<dbReference type="EnsemblMetazoa" id="XM_029491228.1">
    <property type="protein sequence ID" value="XP_029347088.1"/>
    <property type="gene ID" value="LOC100570184"/>
</dbReference>
<accession>A0A8R2JTR1</accession>
<evidence type="ECO:0000313" key="6">
    <source>
        <dbReference type="Proteomes" id="UP000007819"/>
    </source>
</evidence>
<evidence type="ECO:0000256" key="1">
    <source>
        <dbReference type="SAM" id="MobiDB-lite"/>
    </source>
</evidence>
<name>A0A8R2JTR1_ACYPI</name>
<dbReference type="RefSeq" id="XP_029347088.1">
    <property type="nucleotide sequence ID" value="XM_029491228.1"/>
</dbReference>
<dbReference type="Pfam" id="PF20146">
    <property type="entry name" value="NRF"/>
    <property type="match status" value="1"/>
</dbReference>
<feature type="transmembrane region" description="Helical" evidence="2">
    <location>
        <begin position="628"/>
        <end position="649"/>
    </location>
</feature>
<feature type="transmembrane region" description="Helical" evidence="2">
    <location>
        <begin position="262"/>
        <end position="287"/>
    </location>
</feature>
<keyword evidence="2" id="KW-0472">Membrane</keyword>
<dbReference type="OrthoDB" id="10006435at2759"/>
<dbReference type="Pfam" id="PF01757">
    <property type="entry name" value="Acyl_transf_3"/>
    <property type="match status" value="1"/>
</dbReference>
<evidence type="ECO:0000256" key="3">
    <source>
        <dbReference type="SAM" id="SignalP"/>
    </source>
</evidence>
<dbReference type="AlphaFoldDB" id="A0A8R2JTR1"/>
<dbReference type="InterPro" id="IPR006621">
    <property type="entry name" value="Nose-resist-to-fluoxetine_N"/>
</dbReference>
<feature type="transmembrane region" description="Helical" evidence="2">
    <location>
        <begin position="379"/>
        <end position="396"/>
    </location>
</feature>
<reference evidence="6" key="1">
    <citation type="submission" date="2010-06" db="EMBL/GenBank/DDBJ databases">
        <authorList>
            <person name="Jiang H."/>
            <person name="Abraham K."/>
            <person name="Ali S."/>
            <person name="Alsbrooks S.L."/>
            <person name="Anim B.N."/>
            <person name="Anosike U.S."/>
            <person name="Attaway T."/>
            <person name="Bandaranaike D.P."/>
            <person name="Battles P.K."/>
            <person name="Bell S.N."/>
            <person name="Bell A.V."/>
            <person name="Beltran B."/>
            <person name="Bickham C."/>
            <person name="Bustamante Y."/>
            <person name="Caleb T."/>
            <person name="Canada A."/>
            <person name="Cardenas V."/>
            <person name="Carter K."/>
            <person name="Chacko J."/>
            <person name="Chandrabose M.N."/>
            <person name="Chavez D."/>
            <person name="Chavez A."/>
            <person name="Chen L."/>
            <person name="Chu H.-S."/>
            <person name="Claassen K.J."/>
            <person name="Cockrell R."/>
            <person name="Collins M."/>
            <person name="Cooper J.A."/>
            <person name="Cree A."/>
            <person name="Curry S.M."/>
            <person name="Da Y."/>
            <person name="Dao M.D."/>
            <person name="Das B."/>
            <person name="Davila M.-L."/>
            <person name="Davy-Carroll L."/>
            <person name="Denson S."/>
            <person name="Dinh H."/>
            <person name="Ebong V.E."/>
            <person name="Edwards J.R."/>
            <person name="Egan A."/>
            <person name="El-Daye J."/>
            <person name="Escobedo L."/>
            <person name="Fernandez S."/>
            <person name="Fernando P.R."/>
            <person name="Flagg N."/>
            <person name="Forbes L.D."/>
            <person name="Fowler R.G."/>
            <person name="Fu Q."/>
            <person name="Gabisi R.A."/>
            <person name="Ganer J."/>
            <person name="Garbino Pronczuk A."/>
            <person name="Garcia R.M."/>
            <person name="Garner T."/>
            <person name="Garrett T.E."/>
            <person name="Gonzalez D.A."/>
            <person name="Hamid H."/>
            <person name="Hawkins E.S."/>
            <person name="Hirani K."/>
            <person name="Hogues M.E."/>
            <person name="Hollins B."/>
            <person name="Hsiao C.-H."/>
            <person name="Jabil R."/>
            <person name="James M.L."/>
            <person name="Jhangiani S.N."/>
            <person name="Johnson B."/>
            <person name="Johnson Q."/>
            <person name="Joshi V."/>
            <person name="Kalu J.B."/>
            <person name="Kam C."/>
            <person name="Kashfia A."/>
            <person name="Keebler J."/>
            <person name="Kisamo H."/>
            <person name="Kovar C.L."/>
            <person name="Lago L.A."/>
            <person name="Lai C.-Y."/>
            <person name="Laidlaw J."/>
            <person name="Lara F."/>
            <person name="Le T.-K."/>
            <person name="Lee S.L."/>
            <person name="Legall F.H."/>
            <person name="Lemon S.J."/>
            <person name="Lewis L.R."/>
            <person name="Li B."/>
            <person name="Liu Y."/>
            <person name="Liu Y.-S."/>
            <person name="Lopez J."/>
            <person name="Lozado R.J."/>
            <person name="Lu J."/>
            <person name="Madu R.C."/>
            <person name="Maheshwari M."/>
            <person name="Maheshwari R."/>
            <person name="Malloy K."/>
            <person name="Martinez E."/>
            <person name="Mathew T."/>
            <person name="Mercado I.C."/>
            <person name="Mercado C."/>
            <person name="Meyer B."/>
            <person name="Montgomery K."/>
            <person name="Morgan M.B."/>
            <person name="Munidasa M."/>
            <person name="Nazareth L.V."/>
            <person name="Nelson J."/>
            <person name="Ng B.M."/>
            <person name="Nguyen N.B."/>
            <person name="Nguyen P.Q."/>
            <person name="Nguyen T."/>
            <person name="Obregon M."/>
            <person name="Okwuonu G.O."/>
            <person name="Onwere C.G."/>
            <person name="Orozco G."/>
            <person name="Parra A."/>
            <person name="Patel S."/>
            <person name="Patil S."/>
            <person name="Perez A."/>
            <person name="Perez Y."/>
            <person name="Pham C."/>
            <person name="Primus E.L."/>
            <person name="Pu L.-L."/>
            <person name="Puazo M."/>
            <person name="Qin X."/>
            <person name="Quiroz J.B."/>
            <person name="Reese J."/>
            <person name="Richards S."/>
            <person name="Rives C.M."/>
            <person name="Robberts R."/>
            <person name="Ruiz S.J."/>
            <person name="Ruiz M.J."/>
            <person name="Santibanez J."/>
            <person name="Schneider B.W."/>
            <person name="Sisson I."/>
            <person name="Smith M."/>
            <person name="Sodergren E."/>
            <person name="Song X.-Z."/>
            <person name="Song B.B."/>
            <person name="Summersgill H."/>
            <person name="Thelus R."/>
            <person name="Thornton R.D."/>
            <person name="Trejos Z.Y."/>
            <person name="Usmani K."/>
            <person name="Vattathil S."/>
            <person name="Villasana D."/>
            <person name="Walker D.L."/>
            <person name="Wang S."/>
            <person name="Wang K."/>
            <person name="White C.S."/>
            <person name="Williams A.C."/>
            <person name="Williamson J."/>
            <person name="Wilson K."/>
            <person name="Woghiren I.O."/>
            <person name="Woodworth J.R."/>
            <person name="Worley K.C."/>
            <person name="Wright R.A."/>
            <person name="Wu W."/>
            <person name="Young L."/>
            <person name="Zhang L."/>
            <person name="Zhang J."/>
            <person name="Zhu Y."/>
            <person name="Muzny D.M."/>
            <person name="Weinstock G."/>
            <person name="Gibbs R.A."/>
        </authorList>
    </citation>
    <scope>NUCLEOTIDE SEQUENCE [LARGE SCALE GENOMIC DNA]</scope>
    <source>
        <strain evidence="6">LSR1</strain>
    </source>
</reference>